<evidence type="ECO:0000256" key="7">
    <source>
        <dbReference type="ARBA" id="ARBA00023027"/>
    </source>
</evidence>
<protein>
    <submittedName>
        <fullName evidence="17">3-hydroxyacyl-CoA dehydrogenase NAD-binding domain-containing protein</fullName>
    </submittedName>
</protein>
<dbReference type="InterPro" id="IPR006108">
    <property type="entry name" value="3HC_DH_C"/>
</dbReference>
<organism evidence="17 18">
    <name type="scientific">Pigmentiphaga soli</name>
    <dbReference type="NCBI Taxonomy" id="1007095"/>
    <lineage>
        <taxon>Bacteria</taxon>
        <taxon>Pseudomonadati</taxon>
        <taxon>Pseudomonadota</taxon>
        <taxon>Betaproteobacteria</taxon>
        <taxon>Burkholderiales</taxon>
        <taxon>Alcaligenaceae</taxon>
        <taxon>Pigmentiphaga</taxon>
    </lineage>
</organism>
<proteinExistence type="inferred from homology"/>
<dbReference type="InterPro" id="IPR001753">
    <property type="entry name" value="Enoyl-CoA_hydra/iso"/>
</dbReference>
<dbReference type="SUPFAM" id="SSF48179">
    <property type="entry name" value="6-phosphogluconate dehydrogenase C-terminal domain-like"/>
    <property type="match status" value="2"/>
</dbReference>
<evidence type="ECO:0000256" key="8">
    <source>
        <dbReference type="ARBA" id="ARBA00023098"/>
    </source>
</evidence>
<evidence type="ECO:0000256" key="13">
    <source>
        <dbReference type="ARBA" id="ARBA00049556"/>
    </source>
</evidence>
<dbReference type="PROSITE" id="PS00067">
    <property type="entry name" value="3HCDH"/>
    <property type="match status" value="1"/>
</dbReference>
<evidence type="ECO:0000256" key="14">
    <source>
        <dbReference type="RuleBase" id="RU003707"/>
    </source>
</evidence>
<evidence type="ECO:0000256" key="6">
    <source>
        <dbReference type="ARBA" id="ARBA00023002"/>
    </source>
</evidence>
<evidence type="ECO:0000259" key="16">
    <source>
        <dbReference type="Pfam" id="PF02737"/>
    </source>
</evidence>
<evidence type="ECO:0000256" key="10">
    <source>
        <dbReference type="ARBA" id="ARBA00023235"/>
    </source>
</evidence>
<evidence type="ECO:0000256" key="9">
    <source>
        <dbReference type="ARBA" id="ARBA00023140"/>
    </source>
</evidence>
<evidence type="ECO:0000313" key="17">
    <source>
        <dbReference type="EMBL" id="GAA4332406.1"/>
    </source>
</evidence>
<dbReference type="PROSITE" id="PS00166">
    <property type="entry name" value="ENOYL_COA_HYDRATASE"/>
    <property type="match status" value="1"/>
</dbReference>
<gene>
    <name evidence="17" type="ORF">GCM10023144_22350</name>
</gene>
<dbReference type="EMBL" id="BAABFO010000009">
    <property type="protein sequence ID" value="GAA4332406.1"/>
    <property type="molecule type" value="Genomic_DNA"/>
</dbReference>
<evidence type="ECO:0000256" key="12">
    <source>
        <dbReference type="ARBA" id="ARBA00023268"/>
    </source>
</evidence>
<evidence type="ECO:0000256" key="2">
    <source>
        <dbReference type="ARBA" id="ARBA00005005"/>
    </source>
</evidence>
<comment type="similarity">
    <text evidence="14">Belongs to the enoyl-CoA hydratase/isomerase family.</text>
</comment>
<keyword evidence="18" id="KW-1185">Reference proteome</keyword>
<dbReference type="InterPro" id="IPR006180">
    <property type="entry name" value="3-OHacyl-CoA_DH_CS"/>
</dbReference>
<keyword evidence="10" id="KW-0413">Isomerase</keyword>
<dbReference type="InterPro" id="IPR036291">
    <property type="entry name" value="NAD(P)-bd_dom_sf"/>
</dbReference>
<dbReference type="Gene3D" id="3.40.50.720">
    <property type="entry name" value="NAD(P)-binding Rossmann-like Domain"/>
    <property type="match status" value="1"/>
</dbReference>
<dbReference type="PANTHER" id="PTHR23309">
    <property type="entry name" value="3-HYDROXYACYL-COA DEHYROGENASE"/>
    <property type="match status" value="1"/>
</dbReference>
<keyword evidence="5" id="KW-0442">Lipid degradation</keyword>
<dbReference type="Gene3D" id="1.10.1040.50">
    <property type="match status" value="1"/>
</dbReference>
<sequence>MNDAAGTVTYGKRGRVAIVTIDNPPLNALGPGIRESIVDRVREANADGGIEAIVLAGAGRHFIAGADIRQFGKARAMSSSTSAAALAASAKPVVAAIDGYCLGGGLEHALACHYRIATTDARLGLPEVKLGLIPGAGGTQRLPRLVGIRNALDIILSGRHVAADEALELGLVTKIVEPSVLLDAAVDFAAGVAAVRPLPSVDAMETWREADRRDPHAFDAAEQLASRQGRHLKGPRYAVELVRASLQLPLEEGIRLEGERFAELENSEESRALRYAFFAERTAAKIPGAPPGYVPPRVERPAVIGAGTMGSGIAIAFADAGVPVRLLEADGEALQRGMQRIAATYAAKLKRKTITQEEIDARMALIRPVAGYHDIADCDAVIEAVFERIDVKREVFARLDEVMNADALLLTNSSAIDIDTIAAATRRPQSVAGSHFFAPANVMKLCEIVKGDASSIQTILRAARMGRDLGKISVVTGSCDGFAANRSRAPLVTEMMLLLEEGALPGQVDKVMTDFGYPMGPFAVSDLSGLDISYDTRKRRAAADPGYRKLYVPDRLVEMGRKGQKVGAGWYRYEPGDRTPRPDPVVAQVIAEVARELGIPQRTFTDDEILRRLLFASVNEACKIVQEGKALRASDIDVMWLNGFGFPRHRGGLLYWADGIGAAAIHRQVCEWHELYGKRWKPAGLLAGIAAAGGRLRDAVAP</sequence>
<comment type="catalytic activity">
    <reaction evidence="13">
        <text>a (3S)-3-hydroxyacyl-CoA + NAD(+) = a 3-oxoacyl-CoA + NADH + H(+)</text>
        <dbReference type="Rhea" id="RHEA:22432"/>
        <dbReference type="ChEBI" id="CHEBI:15378"/>
        <dbReference type="ChEBI" id="CHEBI:57318"/>
        <dbReference type="ChEBI" id="CHEBI:57540"/>
        <dbReference type="ChEBI" id="CHEBI:57945"/>
        <dbReference type="ChEBI" id="CHEBI:90726"/>
        <dbReference type="EC" id="1.1.1.35"/>
    </reaction>
</comment>
<evidence type="ECO:0000313" key="18">
    <source>
        <dbReference type="Proteomes" id="UP001501671"/>
    </source>
</evidence>
<dbReference type="Pfam" id="PF00378">
    <property type="entry name" value="ECH_1"/>
    <property type="match status" value="1"/>
</dbReference>
<dbReference type="SUPFAM" id="SSF52096">
    <property type="entry name" value="ClpP/crotonase"/>
    <property type="match status" value="1"/>
</dbReference>
<evidence type="ECO:0000259" key="15">
    <source>
        <dbReference type="Pfam" id="PF00725"/>
    </source>
</evidence>
<dbReference type="InterPro" id="IPR006176">
    <property type="entry name" value="3-OHacyl-CoA_DH_NAD-bd"/>
</dbReference>
<dbReference type="Proteomes" id="UP001501671">
    <property type="component" value="Unassembled WGS sequence"/>
</dbReference>
<evidence type="ECO:0000256" key="3">
    <source>
        <dbReference type="ARBA" id="ARBA00008750"/>
    </source>
</evidence>
<comment type="subcellular location">
    <subcellularLocation>
        <location evidence="1">Peroxisome</location>
    </subcellularLocation>
</comment>
<accession>A0ABP8GZY4</accession>
<keyword evidence="6" id="KW-0560">Oxidoreductase</keyword>
<dbReference type="InterPro" id="IPR029045">
    <property type="entry name" value="ClpP/crotonase-like_dom_sf"/>
</dbReference>
<comment type="pathway">
    <text evidence="2">Lipid metabolism; fatty acid beta-oxidation.</text>
</comment>
<name>A0ABP8GZY4_9BURK</name>
<feature type="domain" description="3-hydroxyacyl-CoA dehydrogenase NAD binding" evidence="16">
    <location>
        <begin position="302"/>
        <end position="477"/>
    </location>
</feature>
<reference evidence="18" key="1">
    <citation type="journal article" date="2019" name="Int. J. Syst. Evol. Microbiol.">
        <title>The Global Catalogue of Microorganisms (GCM) 10K type strain sequencing project: providing services to taxonomists for standard genome sequencing and annotation.</title>
        <authorList>
            <consortium name="The Broad Institute Genomics Platform"/>
            <consortium name="The Broad Institute Genome Sequencing Center for Infectious Disease"/>
            <person name="Wu L."/>
            <person name="Ma J."/>
        </authorList>
    </citation>
    <scope>NUCLEOTIDE SEQUENCE [LARGE SCALE GENOMIC DNA]</scope>
    <source>
        <strain evidence="18">JCM 17666</strain>
    </source>
</reference>
<comment type="similarity">
    <text evidence="3">In the N-terminal section; belongs to the enoyl-CoA hydratase/isomerase family.</text>
</comment>
<evidence type="ECO:0000256" key="1">
    <source>
        <dbReference type="ARBA" id="ARBA00004275"/>
    </source>
</evidence>
<comment type="caution">
    <text evidence="17">The sequence shown here is derived from an EMBL/GenBank/DDBJ whole genome shotgun (WGS) entry which is preliminary data.</text>
</comment>
<evidence type="ECO:0000256" key="5">
    <source>
        <dbReference type="ARBA" id="ARBA00022963"/>
    </source>
</evidence>
<dbReference type="Gene3D" id="3.90.226.10">
    <property type="entry name" value="2-enoyl-CoA Hydratase, Chain A, domain 1"/>
    <property type="match status" value="1"/>
</dbReference>
<keyword evidence="11" id="KW-0456">Lyase</keyword>
<keyword evidence="4" id="KW-0276">Fatty acid metabolism</keyword>
<dbReference type="RefSeq" id="WP_345249351.1">
    <property type="nucleotide sequence ID" value="NZ_BAABFO010000009.1"/>
</dbReference>
<evidence type="ECO:0000256" key="4">
    <source>
        <dbReference type="ARBA" id="ARBA00022832"/>
    </source>
</evidence>
<keyword evidence="9" id="KW-0576">Peroxisome</keyword>
<dbReference type="InterPro" id="IPR018376">
    <property type="entry name" value="Enoyl-CoA_hyd/isom_CS"/>
</dbReference>
<evidence type="ECO:0000256" key="11">
    <source>
        <dbReference type="ARBA" id="ARBA00023239"/>
    </source>
</evidence>
<keyword evidence="8" id="KW-0443">Lipid metabolism</keyword>
<keyword evidence="7" id="KW-0520">NAD</keyword>
<keyword evidence="12" id="KW-0511">Multifunctional enzyme</keyword>
<dbReference type="Pfam" id="PF00725">
    <property type="entry name" value="3HCDH"/>
    <property type="match status" value="2"/>
</dbReference>
<feature type="domain" description="3-hydroxyacyl-CoA dehydrogenase C-terminal" evidence="15">
    <location>
        <begin position="609"/>
        <end position="689"/>
    </location>
</feature>
<dbReference type="CDD" id="cd06558">
    <property type="entry name" value="crotonase-like"/>
    <property type="match status" value="1"/>
</dbReference>
<dbReference type="InterPro" id="IPR008927">
    <property type="entry name" value="6-PGluconate_DH-like_C_sf"/>
</dbReference>
<dbReference type="SUPFAM" id="SSF51735">
    <property type="entry name" value="NAD(P)-binding Rossmann-fold domains"/>
    <property type="match status" value="1"/>
</dbReference>
<dbReference type="Pfam" id="PF02737">
    <property type="entry name" value="3HCDH_N"/>
    <property type="match status" value="1"/>
</dbReference>
<feature type="domain" description="3-hydroxyacyl-CoA dehydrogenase C-terminal" evidence="15">
    <location>
        <begin position="481"/>
        <end position="573"/>
    </location>
</feature>